<name>A0ACC0KIR5_CHOFU</name>
<sequence length="276" mass="30212">MEDQPVEIIREYSRSILMVNRRACRDEETNVRRNIVSQNVTQAVIADIANRLKSKSAVSVSDLRTLKNGLLENPQYTEIVLNTQGAVRGLVRELTGQGSRQCVAADCLCNLSLGEERASAAVAKAAGLYLLAALDSLNVDLAITCAWTLGNMAGSGARAVSLMMSQGAVAKLAGLMTSPSDDVVDAAASALAHFAHQMGDDFRQEHVLLILQSLSQKKLTKSSLQLLFILSCHRDFNESMNEELLYKIIETTLKCMENITENCWDFVAALVQCRQF</sequence>
<keyword evidence="2" id="KW-1185">Reference proteome</keyword>
<organism evidence="1 2">
    <name type="scientific">Choristoneura fumiferana</name>
    <name type="common">Spruce budworm moth</name>
    <name type="synonym">Archips fumiferana</name>
    <dbReference type="NCBI Taxonomy" id="7141"/>
    <lineage>
        <taxon>Eukaryota</taxon>
        <taxon>Metazoa</taxon>
        <taxon>Ecdysozoa</taxon>
        <taxon>Arthropoda</taxon>
        <taxon>Hexapoda</taxon>
        <taxon>Insecta</taxon>
        <taxon>Pterygota</taxon>
        <taxon>Neoptera</taxon>
        <taxon>Endopterygota</taxon>
        <taxon>Lepidoptera</taxon>
        <taxon>Glossata</taxon>
        <taxon>Ditrysia</taxon>
        <taxon>Tortricoidea</taxon>
        <taxon>Tortricidae</taxon>
        <taxon>Tortricinae</taxon>
        <taxon>Choristoneura</taxon>
    </lineage>
</organism>
<gene>
    <name evidence="1" type="ORF">MSG28_010019</name>
</gene>
<proteinExistence type="predicted"/>
<evidence type="ECO:0000313" key="1">
    <source>
        <dbReference type="EMBL" id="KAI8436436.1"/>
    </source>
</evidence>
<dbReference type="Proteomes" id="UP001064048">
    <property type="component" value="Chromosome 17"/>
</dbReference>
<dbReference type="EMBL" id="CM046117">
    <property type="protein sequence ID" value="KAI8436436.1"/>
    <property type="molecule type" value="Genomic_DNA"/>
</dbReference>
<comment type="caution">
    <text evidence="1">The sequence shown here is derived from an EMBL/GenBank/DDBJ whole genome shotgun (WGS) entry which is preliminary data.</text>
</comment>
<accession>A0ACC0KIR5</accession>
<reference evidence="1 2" key="1">
    <citation type="journal article" date="2022" name="Genome Biol. Evol.">
        <title>The Spruce Budworm Genome: Reconstructing the Evolutionary History of Antifreeze Proteins.</title>
        <authorList>
            <person name="Beliveau C."/>
            <person name="Gagne P."/>
            <person name="Picq S."/>
            <person name="Vernygora O."/>
            <person name="Keeling C.I."/>
            <person name="Pinkney K."/>
            <person name="Doucet D."/>
            <person name="Wen F."/>
            <person name="Johnston J.S."/>
            <person name="Maaroufi H."/>
            <person name="Boyle B."/>
            <person name="Laroche J."/>
            <person name="Dewar K."/>
            <person name="Juretic N."/>
            <person name="Blackburn G."/>
            <person name="Nisole A."/>
            <person name="Brunet B."/>
            <person name="Brandao M."/>
            <person name="Lumley L."/>
            <person name="Duan J."/>
            <person name="Quan G."/>
            <person name="Lucarotti C.J."/>
            <person name="Roe A.D."/>
            <person name="Sperling F.A.H."/>
            <person name="Levesque R.C."/>
            <person name="Cusson M."/>
        </authorList>
    </citation>
    <scope>NUCLEOTIDE SEQUENCE [LARGE SCALE GENOMIC DNA]</scope>
    <source>
        <strain evidence="1">Glfc:IPQL:Cfum</strain>
    </source>
</reference>
<protein>
    <submittedName>
        <fullName evidence="1">Uncharacterized protein</fullName>
    </submittedName>
</protein>
<evidence type="ECO:0000313" key="2">
    <source>
        <dbReference type="Proteomes" id="UP001064048"/>
    </source>
</evidence>